<dbReference type="PROSITE" id="PS50943">
    <property type="entry name" value="HTH_CROC1"/>
    <property type="match status" value="1"/>
</dbReference>
<evidence type="ECO:0000313" key="4">
    <source>
        <dbReference type="Proteomes" id="UP000292695"/>
    </source>
</evidence>
<dbReference type="Gene3D" id="2.30.110.10">
    <property type="entry name" value="Electron Transport, Fmn-binding Protein, Chain A"/>
    <property type="match status" value="1"/>
</dbReference>
<dbReference type="SMART" id="SM00530">
    <property type="entry name" value="HTH_XRE"/>
    <property type="match status" value="1"/>
</dbReference>
<dbReference type="Pfam" id="PF12900">
    <property type="entry name" value="Pyridox_ox_2"/>
    <property type="match status" value="1"/>
</dbReference>
<protein>
    <submittedName>
        <fullName evidence="3">Helix-turn-helix domain-containing protein</fullName>
    </submittedName>
</protein>
<dbReference type="AlphaFoldDB" id="A0A4R0I1B7"/>
<organism evidence="3 4">
    <name type="scientific">Kribbella sindirgiensis</name>
    <dbReference type="NCBI Taxonomy" id="1124744"/>
    <lineage>
        <taxon>Bacteria</taxon>
        <taxon>Bacillati</taxon>
        <taxon>Actinomycetota</taxon>
        <taxon>Actinomycetes</taxon>
        <taxon>Propionibacteriales</taxon>
        <taxon>Kribbellaceae</taxon>
        <taxon>Kribbella</taxon>
    </lineage>
</organism>
<dbReference type="OrthoDB" id="5193072at2"/>
<gene>
    <name evidence="3" type="ORF">E0H50_41105</name>
</gene>
<dbReference type="Gene3D" id="1.10.260.40">
    <property type="entry name" value="lambda repressor-like DNA-binding domains"/>
    <property type="match status" value="1"/>
</dbReference>
<sequence length="267" mass="29782">MPLPPRYCQGPRSRPVRDLRRVPSGPSGSDLGPCPRCRPADWLGATVREEGRTPMDTQTARGPSSLGHRIRHRRQALGLRTAEVAERAGLTTDRIEHIESRPFALTGAELLRLAHALDLTVEELTGPRHPANPPRQPMAPVLEPMRREECIVLIRAGSVGRIAYSGIDEVVVIPVNYRYRDELIVFRTAADSAVAQFDLDPIAFELDLFDEGLRDGWSVLVNGLVRPATDAETEATRDHIDTWAGGTRETCMIIEPHRITGRRIRSW</sequence>
<dbReference type="InterPro" id="IPR024747">
    <property type="entry name" value="Pyridox_Oxase-rel"/>
</dbReference>
<feature type="region of interest" description="Disordered" evidence="1">
    <location>
        <begin position="48"/>
        <end position="68"/>
    </location>
</feature>
<dbReference type="SUPFAM" id="SSF47413">
    <property type="entry name" value="lambda repressor-like DNA-binding domains"/>
    <property type="match status" value="1"/>
</dbReference>
<feature type="domain" description="HTH cro/C1-type" evidence="2">
    <location>
        <begin position="70"/>
        <end position="124"/>
    </location>
</feature>
<accession>A0A4R0I1B7</accession>
<evidence type="ECO:0000256" key="1">
    <source>
        <dbReference type="SAM" id="MobiDB-lite"/>
    </source>
</evidence>
<dbReference type="SUPFAM" id="SSF50475">
    <property type="entry name" value="FMN-binding split barrel"/>
    <property type="match status" value="1"/>
</dbReference>
<keyword evidence="4" id="KW-1185">Reference proteome</keyword>
<comment type="caution">
    <text evidence="3">The sequence shown here is derived from an EMBL/GenBank/DDBJ whole genome shotgun (WGS) entry which is preliminary data.</text>
</comment>
<feature type="region of interest" description="Disordered" evidence="1">
    <location>
        <begin position="1"/>
        <end position="35"/>
    </location>
</feature>
<proteinExistence type="predicted"/>
<dbReference type="Proteomes" id="UP000292695">
    <property type="component" value="Unassembled WGS sequence"/>
</dbReference>
<evidence type="ECO:0000313" key="3">
    <source>
        <dbReference type="EMBL" id="TCC16077.1"/>
    </source>
</evidence>
<dbReference type="InterPro" id="IPR001387">
    <property type="entry name" value="Cro/C1-type_HTH"/>
</dbReference>
<name>A0A4R0I1B7_9ACTN</name>
<dbReference type="EMBL" id="SJKA01000030">
    <property type="protein sequence ID" value="TCC16077.1"/>
    <property type="molecule type" value="Genomic_DNA"/>
</dbReference>
<dbReference type="CDD" id="cd00093">
    <property type="entry name" value="HTH_XRE"/>
    <property type="match status" value="1"/>
</dbReference>
<dbReference type="InterPro" id="IPR012349">
    <property type="entry name" value="Split_barrel_FMN-bd"/>
</dbReference>
<dbReference type="Pfam" id="PF13560">
    <property type="entry name" value="HTH_31"/>
    <property type="match status" value="1"/>
</dbReference>
<evidence type="ECO:0000259" key="2">
    <source>
        <dbReference type="PROSITE" id="PS50943"/>
    </source>
</evidence>
<reference evidence="3 4" key="1">
    <citation type="submission" date="2019-02" db="EMBL/GenBank/DDBJ databases">
        <title>Kribbella capetownensis sp. nov. and Kribbella speibonae sp. nov., isolated from soil.</title>
        <authorList>
            <person name="Curtis S.M."/>
            <person name="Norton I."/>
            <person name="Everest G.J."/>
            <person name="Meyers P.R."/>
        </authorList>
    </citation>
    <scope>NUCLEOTIDE SEQUENCE [LARGE SCALE GENOMIC DNA]</scope>
    <source>
        <strain evidence="3 4">DSM 27082</strain>
    </source>
</reference>
<dbReference type="InterPro" id="IPR010982">
    <property type="entry name" value="Lambda_DNA-bd_dom_sf"/>
</dbReference>
<dbReference type="GO" id="GO:0003677">
    <property type="term" value="F:DNA binding"/>
    <property type="evidence" value="ECO:0007669"/>
    <property type="project" value="InterPro"/>
</dbReference>